<feature type="transmembrane region" description="Helical" evidence="1">
    <location>
        <begin position="14"/>
        <end position="31"/>
    </location>
</feature>
<evidence type="ECO:0000313" key="2">
    <source>
        <dbReference type="EMBL" id="OGW95183.1"/>
    </source>
</evidence>
<protein>
    <recommendedName>
        <fullName evidence="4">Type II secretion system protein M</fullName>
    </recommendedName>
</protein>
<comment type="caution">
    <text evidence="2">The sequence shown here is derived from an EMBL/GenBank/DDBJ whole genome shotgun (WGS) entry which is preliminary data.</text>
</comment>
<dbReference type="InterPro" id="IPR014717">
    <property type="entry name" value="Transl_elong_EF1B/ribsomal_bS6"/>
</dbReference>
<keyword evidence="1" id="KW-0472">Membrane</keyword>
<reference evidence="2 3" key="1">
    <citation type="journal article" date="2016" name="Nat. Commun.">
        <title>Thousands of microbial genomes shed light on interconnected biogeochemical processes in an aquifer system.</title>
        <authorList>
            <person name="Anantharaman K."/>
            <person name="Brown C.T."/>
            <person name="Hug L.A."/>
            <person name="Sharon I."/>
            <person name="Castelle C.J."/>
            <person name="Probst A.J."/>
            <person name="Thomas B.C."/>
            <person name="Singh A."/>
            <person name="Wilkins M.J."/>
            <person name="Karaoz U."/>
            <person name="Brodie E.L."/>
            <person name="Williams K.H."/>
            <person name="Hubbard S.S."/>
            <person name="Banfield J.F."/>
        </authorList>
    </citation>
    <scope>NUCLEOTIDE SEQUENCE [LARGE SCALE GENOMIC DNA]</scope>
</reference>
<keyword evidence="1" id="KW-1133">Transmembrane helix</keyword>
<evidence type="ECO:0000256" key="1">
    <source>
        <dbReference type="SAM" id="Phobius"/>
    </source>
</evidence>
<keyword evidence="1" id="KW-0812">Transmembrane</keyword>
<name>A0A1G1KQI0_9BACT</name>
<gene>
    <name evidence="2" type="ORF">A3G33_04440</name>
</gene>
<evidence type="ECO:0008006" key="4">
    <source>
        <dbReference type="Google" id="ProtNLM"/>
    </source>
</evidence>
<proteinExistence type="predicted"/>
<evidence type="ECO:0000313" key="3">
    <source>
        <dbReference type="Proteomes" id="UP000178187"/>
    </source>
</evidence>
<sequence>MNQIKIFFSNQKNLWISAGVCLALAMLLIYCRDGLSKILRDKEKEYQTDVALSKESKMRRQIYETVLNTAKLPERKQVSSNTWVQETQVLVTGQKLSLQELKPDERGSGKGESKPSLYLVVEGNMADLLSFFYRISENQNFVYVKNFMVTRPSDNSDGVSAEVTLSQM</sequence>
<dbReference type="Gene3D" id="3.30.70.60">
    <property type="match status" value="1"/>
</dbReference>
<dbReference type="EMBL" id="MHFR01000068">
    <property type="protein sequence ID" value="OGW95183.1"/>
    <property type="molecule type" value="Genomic_DNA"/>
</dbReference>
<organism evidence="2 3">
    <name type="scientific">Candidatus Danuiimicrobium aquiferis</name>
    <dbReference type="NCBI Taxonomy" id="1801832"/>
    <lineage>
        <taxon>Bacteria</taxon>
        <taxon>Pseudomonadati</taxon>
        <taxon>Candidatus Omnitrophota</taxon>
        <taxon>Candidatus Danuiimicrobium</taxon>
    </lineage>
</organism>
<accession>A0A1G1KQI0</accession>
<dbReference type="Proteomes" id="UP000178187">
    <property type="component" value="Unassembled WGS sequence"/>
</dbReference>
<dbReference type="AlphaFoldDB" id="A0A1G1KQI0"/>